<dbReference type="AlphaFoldDB" id="A0A7S1IBP3"/>
<gene>
    <name evidence="3" type="ORF">EGYM00392_LOCUS18535</name>
</gene>
<evidence type="ECO:0000313" key="3">
    <source>
        <dbReference type="EMBL" id="CAD9007442.1"/>
    </source>
</evidence>
<feature type="domain" description="Fatty acid desaturase" evidence="2">
    <location>
        <begin position="2"/>
        <end position="240"/>
    </location>
</feature>
<dbReference type="GO" id="GO:0006629">
    <property type="term" value="P:lipid metabolic process"/>
    <property type="evidence" value="ECO:0007669"/>
    <property type="project" value="InterPro"/>
</dbReference>
<proteinExistence type="predicted"/>
<name>A0A7S1IBP3_9EUGL</name>
<reference evidence="3" key="1">
    <citation type="submission" date="2021-01" db="EMBL/GenBank/DDBJ databases">
        <authorList>
            <person name="Corre E."/>
            <person name="Pelletier E."/>
            <person name="Niang G."/>
            <person name="Scheremetjew M."/>
            <person name="Finn R."/>
            <person name="Kale V."/>
            <person name="Holt S."/>
            <person name="Cochrane G."/>
            <person name="Meng A."/>
            <person name="Brown T."/>
            <person name="Cohen L."/>
        </authorList>
    </citation>
    <scope>NUCLEOTIDE SEQUENCE</scope>
    <source>
        <strain evidence="3">NIES-381</strain>
    </source>
</reference>
<dbReference type="EMBL" id="HBGA01050387">
    <property type="protein sequence ID" value="CAD9007442.1"/>
    <property type="molecule type" value="Transcribed_RNA"/>
</dbReference>
<keyword evidence="1" id="KW-0472">Membrane</keyword>
<feature type="transmembrane region" description="Helical" evidence="1">
    <location>
        <begin position="149"/>
        <end position="166"/>
    </location>
</feature>
<protein>
    <recommendedName>
        <fullName evidence="2">Fatty acid desaturase domain-containing protein</fullName>
    </recommendedName>
</protein>
<feature type="transmembrane region" description="Helical" evidence="1">
    <location>
        <begin position="74"/>
        <end position="93"/>
    </location>
</feature>
<dbReference type="Pfam" id="PF00487">
    <property type="entry name" value="FA_desaturase"/>
    <property type="match status" value="1"/>
</dbReference>
<keyword evidence="1" id="KW-0812">Transmembrane</keyword>
<accession>A0A7S1IBP3</accession>
<sequence length="281" mass="33049">MFVVGHGCGHGTFSNYKWVNDLCGHICHAPLLVPFHGWRISHHKHHTNHNHVAKDHSWKPFSASEYEEFMTSNVYMWFRFHLPMLLLYPYYLLRESELYGFSGNHFNPWSSMFGPNDRLDAAISSLSVLGMLVFLFMNWSLNTLVECYFIPYLIFTAWLSMVTYLQHTDEKAIYYRDGAWTYYLGALSTVDRTYGSIIDHFHHNIETHVLHHIFFTKIPHYNLVKATDAVKHLIGDHYLKDDTWFPLALWNSVHTCHYVPDHGLVVKYEADPKWKGPRGKR</sequence>
<dbReference type="GO" id="GO:0016491">
    <property type="term" value="F:oxidoreductase activity"/>
    <property type="evidence" value="ECO:0007669"/>
    <property type="project" value="InterPro"/>
</dbReference>
<keyword evidence="1" id="KW-1133">Transmembrane helix</keyword>
<evidence type="ECO:0000259" key="2">
    <source>
        <dbReference type="Pfam" id="PF00487"/>
    </source>
</evidence>
<evidence type="ECO:0000256" key="1">
    <source>
        <dbReference type="SAM" id="Phobius"/>
    </source>
</evidence>
<organism evidence="3">
    <name type="scientific">Eutreptiella gymnastica</name>
    <dbReference type="NCBI Taxonomy" id="73025"/>
    <lineage>
        <taxon>Eukaryota</taxon>
        <taxon>Discoba</taxon>
        <taxon>Euglenozoa</taxon>
        <taxon>Euglenida</taxon>
        <taxon>Spirocuta</taxon>
        <taxon>Euglenophyceae</taxon>
        <taxon>Eutreptiales</taxon>
        <taxon>Eutreptiaceae</taxon>
        <taxon>Eutreptiella</taxon>
    </lineage>
</organism>
<feature type="transmembrane region" description="Helical" evidence="1">
    <location>
        <begin position="119"/>
        <end position="137"/>
    </location>
</feature>
<dbReference type="InterPro" id="IPR012171">
    <property type="entry name" value="Fatty_acid_desaturase"/>
</dbReference>
<dbReference type="InterPro" id="IPR005804">
    <property type="entry name" value="FA_desaturase_dom"/>
</dbReference>
<dbReference type="PANTHER" id="PTHR32100">
    <property type="entry name" value="OMEGA-6 FATTY ACID DESATURASE, CHLOROPLASTIC"/>
    <property type="match status" value="1"/>
</dbReference>